<comment type="caution">
    <text evidence="1">The sequence shown here is derived from an EMBL/GenBank/DDBJ whole genome shotgun (WGS) entry which is preliminary data.</text>
</comment>
<dbReference type="RefSeq" id="WP_242375221.1">
    <property type="nucleotide sequence ID" value="NZ_JAKRKC020000002.1"/>
</dbReference>
<evidence type="ECO:0008006" key="3">
    <source>
        <dbReference type="Google" id="ProtNLM"/>
    </source>
</evidence>
<dbReference type="EMBL" id="JAKRKC020000002">
    <property type="protein sequence ID" value="MCK2219698.1"/>
    <property type="molecule type" value="Genomic_DNA"/>
</dbReference>
<sequence length="139" mass="14571">MARVAATSAVLAWINNHPTLSGPGRPLDQGAFDTQIRSPSRGAYLWLTRLDGADAMVAEAPIDEARMAGVVFAATRTAAELAAVAYANALADLSGQHTPMGDATCLVVDDIVGPQLIDDQAGARGELVAYQVDATFYLR</sequence>
<evidence type="ECO:0000313" key="1">
    <source>
        <dbReference type="EMBL" id="MCK2219698.1"/>
    </source>
</evidence>
<reference evidence="1 2" key="1">
    <citation type="submission" date="2022-04" db="EMBL/GenBank/DDBJ databases">
        <title>Genome draft of Actinomadura sp. ATCC 31491.</title>
        <authorList>
            <person name="Shi X."/>
            <person name="Du Y."/>
        </authorList>
    </citation>
    <scope>NUCLEOTIDE SEQUENCE [LARGE SCALE GENOMIC DNA]</scope>
    <source>
        <strain evidence="1 2">ATCC 31491</strain>
    </source>
</reference>
<proteinExistence type="predicted"/>
<protein>
    <recommendedName>
        <fullName evidence="3">DUF3168 domain-containing protein</fullName>
    </recommendedName>
</protein>
<organism evidence="1 2">
    <name type="scientific">Actinomadura luzonensis</name>
    <dbReference type="NCBI Taxonomy" id="2805427"/>
    <lineage>
        <taxon>Bacteria</taxon>
        <taxon>Bacillati</taxon>
        <taxon>Actinomycetota</taxon>
        <taxon>Actinomycetes</taxon>
        <taxon>Streptosporangiales</taxon>
        <taxon>Thermomonosporaceae</taxon>
        <taxon>Actinomadura</taxon>
    </lineage>
</organism>
<dbReference type="Proteomes" id="UP001317259">
    <property type="component" value="Unassembled WGS sequence"/>
</dbReference>
<keyword evidence="2" id="KW-1185">Reference proteome</keyword>
<gene>
    <name evidence="1" type="ORF">MF672_038770</name>
</gene>
<evidence type="ECO:0000313" key="2">
    <source>
        <dbReference type="Proteomes" id="UP001317259"/>
    </source>
</evidence>
<name>A0ABT0G511_9ACTN</name>
<accession>A0ABT0G511</accession>